<organism evidence="2">
    <name type="scientific">Thermofilum pendens</name>
    <dbReference type="NCBI Taxonomy" id="2269"/>
    <lineage>
        <taxon>Archaea</taxon>
        <taxon>Thermoproteota</taxon>
        <taxon>Thermoprotei</taxon>
        <taxon>Thermofilales</taxon>
        <taxon>Thermofilaceae</taxon>
        <taxon>Thermofilum</taxon>
    </lineage>
</organism>
<name>A0A7C3SM22_THEPE</name>
<evidence type="ECO:0000313" key="2">
    <source>
        <dbReference type="EMBL" id="HGB25209.1"/>
    </source>
</evidence>
<protein>
    <submittedName>
        <fullName evidence="2">HEPN domain-containing protein</fullName>
    </submittedName>
</protein>
<dbReference type="SMART" id="SM00748">
    <property type="entry name" value="HEPN"/>
    <property type="match status" value="1"/>
</dbReference>
<dbReference type="EMBL" id="DTIB01000089">
    <property type="protein sequence ID" value="HGB25209.1"/>
    <property type="molecule type" value="Genomic_DNA"/>
</dbReference>
<comment type="caution">
    <text evidence="2">The sequence shown here is derived from an EMBL/GenBank/DDBJ whole genome shotgun (WGS) entry which is preliminary data.</text>
</comment>
<feature type="domain" description="HEPN" evidence="1">
    <location>
        <begin position="11"/>
        <end position="128"/>
    </location>
</feature>
<gene>
    <name evidence="2" type="ORF">ENV88_04080</name>
</gene>
<accession>A0A7C3SM22</accession>
<evidence type="ECO:0000259" key="1">
    <source>
        <dbReference type="PROSITE" id="PS50910"/>
    </source>
</evidence>
<dbReference type="InterPro" id="IPR007842">
    <property type="entry name" value="HEPN_dom"/>
</dbReference>
<dbReference type="SUPFAM" id="SSF81593">
    <property type="entry name" value="Nucleotidyltransferase substrate binding subunit/domain"/>
    <property type="match status" value="1"/>
</dbReference>
<proteinExistence type="predicted"/>
<dbReference type="PROSITE" id="PS50910">
    <property type="entry name" value="HEPN"/>
    <property type="match status" value="1"/>
</dbReference>
<sequence length="130" mass="15105">MTKLEEAEYLLRRSRRFYETAAMQMDRGFHDLAAFSLEQSLQLFLKASLLKLGIDSPRTHSVRRLLEMLHEVTGENRIKEVLHRFNIELGALEDAYIMSGHVARDYNREEVARFKKVVEEVVRVVGEVVG</sequence>
<dbReference type="Pfam" id="PF05168">
    <property type="entry name" value="HEPN"/>
    <property type="match status" value="1"/>
</dbReference>
<dbReference type="AlphaFoldDB" id="A0A7C3SM22"/>
<dbReference type="Gene3D" id="1.20.120.330">
    <property type="entry name" value="Nucleotidyltransferases domain 2"/>
    <property type="match status" value="1"/>
</dbReference>
<reference evidence="2" key="1">
    <citation type="journal article" date="2020" name="mSystems">
        <title>Genome- and Community-Level Interaction Insights into Carbon Utilization and Element Cycling Functions of Hydrothermarchaeota in Hydrothermal Sediment.</title>
        <authorList>
            <person name="Zhou Z."/>
            <person name="Liu Y."/>
            <person name="Xu W."/>
            <person name="Pan J."/>
            <person name="Luo Z.H."/>
            <person name="Li M."/>
        </authorList>
    </citation>
    <scope>NUCLEOTIDE SEQUENCE [LARGE SCALE GENOMIC DNA]</scope>
    <source>
        <strain evidence="2">SpSt-8</strain>
    </source>
</reference>